<sequence length="150" mass="17865">MNINIRKAVKEDCGRILELVHELARYERAPNEVTVTLEHFEQSGFGYKPVWWAFVAEVDGVVQGFALYYIRFSTWKGQRMYLEDFYITEQMRGKGLGKLLFDRLIKEAQRRNLNGMQWQVLEWNEPAINFYKKYNAAFDGEWLNCGIYFK</sequence>
<accession>A0A172TUR2</accession>
<dbReference type="AlphaFoldDB" id="A0A172TUR2"/>
<dbReference type="FunFam" id="3.40.630.30:FF:000064">
    <property type="entry name" value="GNAT family acetyltransferase"/>
    <property type="match status" value="1"/>
</dbReference>
<dbReference type="KEGG" id="fla:SY85_08195"/>
<dbReference type="PANTHER" id="PTHR10545">
    <property type="entry name" value="DIAMINE N-ACETYLTRANSFERASE"/>
    <property type="match status" value="1"/>
</dbReference>
<organism evidence="5 6">
    <name type="scientific">Flavisolibacter tropicus</name>
    <dbReference type="NCBI Taxonomy" id="1492898"/>
    <lineage>
        <taxon>Bacteria</taxon>
        <taxon>Pseudomonadati</taxon>
        <taxon>Bacteroidota</taxon>
        <taxon>Chitinophagia</taxon>
        <taxon>Chitinophagales</taxon>
        <taxon>Chitinophagaceae</taxon>
        <taxon>Flavisolibacter</taxon>
    </lineage>
</organism>
<dbReference type="PANTHER" id="PTHR10545:SF29">
    <property type="entry name" value="GH14572P-RELATED"/>
    <property type="match status" value="1"/>
</dbReference>
<dbReference type="PROSITE" id="PS51186">
    <property type="entry name" value="GNAT"/>
    <property type="match status" value="1"/>
</dbReference>
<evidence type="ECO:0000256" key="3">
    <source>
        <dbReference type="ARBA" id="ARBA00023315"/>
    </source>
</evidence>
<dbReference type="EMBL" id="CP011390">
    <property type="protein sequence ID" value="ANE50477.1"/>
    <property type="molecule type" value="Genomic_DNA"/>
</dbReference>
<gene>
    <name evidence="5" type="ORF">SY85_08195</name>
</gene>
<reference evidence="6" key="1">
    <citation type="submission" date="2015-01" db="EMBL/GenBank/DDBJ databases">
        <title>Flavisolibacter sp./LCS9/ whole genome sequencing.</title>
        <authorList>
            <person name="Kim M.K."/>
            <person name="Srinivasan S."/>
            <person name="Lee J.-J."/>
        </authorList>
    </citation>
    <scope>NUCLEOTIDE SEQUENCE [LARGE SCALE GENOMIC DNA]</scope>
    <source>
        <strain evidence="6">LCS9</strain>
    </source>
</reference>
<dbReference type="Gene3D" id="3.40.630.30">
    <property type="match status" value="1"/>
</dbReference>
<dbReference type="PATRIC" id="fig|1492898.3.peg.1763"/>
<dbReference type="OrthoDB" id="9805924at2"/>
<comment type="similarity">
    <text evidence="1">Belongs to the acetyltransferase family.</text>
</comment>
<evidence type="ECO:0000259" key="4">
    <source>
        <dbReference type="PROSITE" id="PS51186"/>
    </source>
</evidence>
<keyword evidence="6" id="KW-1185">Reference proteome</keyword>
<evidence type="ECO:0000256" key="2">
    <source>
        <dbReference type="ARBA" id="ARBA00022679"/>
    </source>
</evidence>
<dbReference type="SUPFAM" id="SSF55729">
    <property type="entry name" value="Acyl-CoA N-acyltransferases (Nat)"/>
    <property type="match status" value="1"/>
</dbReference>
<dbReference type="RefSeq" id="WP_066403392.1">
    <property type="nucleotide sequence ID" value="NZ_CP011390.1"/>
</dbReference>
<dbReference type="InterPro" id="IPR000182">
    <property type="entry name" value="GNAT_dom"/>
</dbReference>
<keyword evidence="2 5" id="KW-0808">Transferase</keyword>
<feature type="domain" description="N-acetyltransferase" evidence="4">
    <location>
        <begin position="3"/>
        <end position="150"/>
    </location>
</feature>
<evidence type="ECO:0000313" key="6">
    <source>
        <dbReference type="Proteomes" id="UP000077177"/>
    </source>
</evidence>
<dbReference type="Proteomes" id="UP000077177">
    <property type="component" value="Chromosome"/>
</dbReference>
<dbReference type="InterPro" id="IPR016181">
    <property type="entry name" value="Acyl_CoA_acyltransferase"/>
</dbReference>
<dbReference type="GO" id="GO:0008080">
    <property type="term" value="F:N-acetyltransferase activity"/>
    <property type="evidence" value="ECO:0007669"/>
    <property type="project" value="TreeGrafter"/>
</dbReference>
<proteinExistence type="inferred from homology"/>
<evidence type="ECO:0000256" key="1">
    <source>
        <dbReference type="ARBA" id="ARBA00008694"/>
    </source>
</evidence>
<dbReference type="Pfam" id="PF00583">
    <property type="entry name" value="Acetyltransf_1"/>
    <property type="match status" value="1"/>
</dbReference>
<keyword evidence="3" id="KW-0012">Acyltransferase</keyword>
<name>A0A172TUR2_9BACT</name>
<dbReference type="CDD" id="cd04301">
    <property type="entry name" value="NAT_SF"/>
    <property type="match status" value="1"/>
</dbReference>
<reference evidence="5 6" key="2">
    <citation type="journal article" date="2016" name="Int. J. Syst. Evol. Microbiol.">
        <title>Flavisolibacter tropicus sp. nov., isolated from tropical soil.</title>
        <authorList>
            <person name="Lee J.J."/>
            <person name="Kang M.S."/>
            <person name="Kim G.S."/>
            <person name="Lee C.S."/>
            <person name="Lim S."/>
            <person name="Lee J."/>
            <person name="Roh S.H."/>
            <person name="Kang H."/>
            <person name="Ha J.M."/>
            <person name="Bae S."/>
            <person name="Jung H.Y."/>
            <person name="Kim M.K."/>
        </authorList>
    </citation>
    <scope>NUCLEOTIDE SEQUENCE [LARGE SCALE GENOMIC DNA]</scope>
    <source>
        <strain evidence="5 6">LCS9</strain>
    </source>
</reference>
<protein>
    <submittedName>
        <fullName evidence="5">GNAT family acetyltransferase</fullName>
    </submittedName>
</protein>
<evidence type="ECO:0000313" key="5">
    <source>
        <dbReference type="EMBL" id="ANE50477.1"/>
    </source>
</evidence>
<dbReference type="InterPro" id="IPR051016">
    <property type="entry name" value="Diverse_Substrate_AcTransf"/>
</dbReference>